<organism evidence="2">
    <name type="scientific">marine sediment metagenome</name>
    <dbReference type="NCBI Taxonomy" id="412755"/>
    <lineage>
        <taxon>unclassified sequences</taxon>
        <taxon>metagenomes</taxon>
        <taxon>ecological metagenomes</taxon>
    </lineage>
</organism>
<gene>
    <name evidence="2" type="ORF">S01H1_72357</name>
</gene>
<dbReference type="InterPro" id="IPR007525">
    <property type="entry name" value="FrhB_FdhB_C"/>
</dbReference>
<evidence type="ECO:0000259" key="1">
    <source>
        <dbReference type="Pfam" id="PF04432"/>
    </source>
</evidence>
<feature type="domain" description="Coenzyme F420 hydrogenase/dehydrogenase beta subunit C-terminal" evidence="1">
    <location>
        <begin position="82"/>
        <end position="186"/>
    </location>
</feature>
<comment type="caution">
    <text evidence="2">The sequence shown here is derived from an EMBL/GenBank/DDBJ whole genome shotgun (WGS) entry which is preliminary data.</text>
</comment>
<reference evidence="2" key="1">
    <citation type="journal article" date="2014" name="Front. Microbiol.">
        <title>High frequency of phylogenetically diverse reductive dehalogenase-homologous genes in deep subseafloor sedimentary metagenomes.</title>
        <authorList>
            <person name="Kawai M."/>
            <person name="Futagami T."/>
            <person name="Toyoda A."/>
            <person name="Takaki Y."/>
            <person name="Nishi S."/>
            <person name="Hori S."/>
            <person name="Arai W."/>
            <person name="Tsubouchi T."/>
            <person name="Morono Y."/>
            <person name="Uchiyama I."/>
            <person name="Ito T."/>
            <person name="Fujiyama A."/>
            <person name="Inagaki F."/>
            <person name="Takami H."/>
        </authorList>
    </citation>
    <scope>NUCLEOTIDE SEQUENCE</scope>
    <source>
        <strain evidence="2">Expedition CK06-06</strain>
    </source>
</reference>
<dbReference type="AlphaFoldDB" id="X0WU49"/>
<protein>
    <recommendedName>
        <fullName evidence="1">Coenzyme F420 hydrogenase/dehydrogenase beta subunit C-terminal domain-containing protein</fullName>
    </recommendedName>
</protein>
<dbReference type="Pfam" id="PF04432">
    <property type="entry name" value="FrhB_FdhB_C"/>
    <property type="match status" value="1"/>
</dbReference>
<dbReference type="EMBL" id="BARS01048247">
    <property type="protein sequence ID" value="GAG34504.1"/>
    <property type="molecule type" value="Genomic_DNA"/>
</dbReference>
<feature type="non-terminal residue" evidence="2">
    <location>
        <position position="201"/>
    </location>
</feature>
<proteinExistence type="predicted"/>
<evidence type="ECO:0000313" key="2">
    <source>
        <dbReference type="EMBL" id="GAG34504.1"/>
    </source>
</evidence>
<name>X0WU49_9ZZZZ</name>
<accession>X0WU49</accession>
<sequence>MSSIQEIIRKTAADLLKEGKVDLVIGFAEGSLPMRATPLFVTKPEDAEKLVWNSYCTNNLAVYLPVYFGPDPRLREQPPPPKVALIVKGCDGRSVLGLIKEHQLPRENLVIIAAPCDGMLDADIAETLLENGEVLSAKESDDTVTIQGDGGKETKLDRQRLLAEACRFCAHRTAPVHDIAVGDLSQGEDALAPDDRFETFS</sequence>